<name>A0A183FKQ6_HELPZ</name>
<reference evidence="2 3" key="1">
    <citation type="submission" date="2018-11" db="EMBL/GenBank/DDBJ databases">
        <authorList>
            <consortium name="Pathogen Informatics"/>
        </authorList>
    </citation>
    <scope>NUCLEOTIDE SEQUENCE [LARGE SCALE GENOMIC DNA]</scope>
</reference>
<proteinExistence type="predicted"/>
<evidence type="ECO:0000259" key="1">
    <source>
        <dbReference type="PROSITE" id="PS50994"/>
    </source>
</evidence>
<dbReference type="SUPFAM" id="SSF53098">
    <property type="entry name" value="Ribonuclease H-like"/>
    <property type="match status" value="1"/>
</dbReference>
<dbReference type="AlphaFoldDB" id="A0A183FKQ6"/>
<evidence type="ECO:0000313" key="3">
    <source>
        <dbReference type="Proteomes" id="UP000050761"/>
    </source>
</evidence>
<dbReference type="PANTHER" id="PTHR47331">
    <property type="entry name" value="PHD-TYPE DOMAIN-CONTAINING PROTEIN"/>
    <property type="match status" value="1"/>
</dbReference>
<evidence type="ECO:0000313" key="4">
    <source>
        <dbReference type="WBParaSite" id="HPBE_0000775101-mRNA-1"/>
    </source>
</evidence>
<keyword evidence="3" id="KW-1185">Reference proteome</keyword>
<gene>
    <name evidence="2" type="ORF">HPBE_LOCUS7752</name>
</gene>
<dbReference type="GO" id="GO:0003676">
    <property type="term" value="F:nucleic acid binding"/>
    <property type="evidence" value="ECO:0007669"/>
    <property type="project" value="InterPro"/>
</dbReference>
<sequence length="253" mass="28179">MAPLPMDRVRRARPFENTGCDLIGPYSLKGGSKIYICLYTCLTTRAIHLEVVENLSASAFLDSFVRFSARRGVPKLVRTDCGSNFVLGQKVIDSLYTHDRDTERSINRYCAENRINWVFNPPGAPWMGGVWERLVGSVKLALQKSVGRKRLAATEMNTVVTRIEAILNTRPITGFSSTDVCAIPLRPVDFLQGNVCFSLPAADPHQDDDPSFDEECIQTVAQAKEALAYSERIADKFLGDLEYRILGHAQGYS</sequence>
<dbReference type="GO" id="GO:0015074">
    <property type="term" value="P:DNA integration"/>
    <property type="evidence" value="ECO:0007669"/>
    <property type="project" value="InterPro"/>
</dbReference>
<dbReference type="Proteomes" id="UP000050761">
    <property type="component" value="Unassembled WGS sequence"/>
</dbReference>
<dbReference type="InterPro" id="IPR012337">
    <property type="entry name" value="RNaseH-like_sf"/>
</dbReference>
<dbReference type="OrthoDB" id="8019190at2759"/>
<feature type="domain" description="Integrase catalytic" evidence="1">
    <location>
        <begin position="10"/>
        <end position="195"/>
    </location>
</feature>
<organism evidence="3 4">
    <name type="scientific">Heligmosomoides polygyrus</name>
    <name type="common">Parasitic roundworm</name>
    <dbReference type="NCBI Taxonomy" id="6339"/>
    <lineage>
        <taxon>Eukaryota</taxon>
        <taxon>Metazoa</taxon>
        <taxon>Ecdysozoa</taxon>
        <taxon>Nematoda</taxon>
        <taxon>Chromadorea</taxon>
        <taxon>Rhabditida</taxon>
        <taxon>Rhabditina</taxon>
        <taxon>Rhabditomorpha</taxon>
        <taxon>Strongyloidea</taxon>
        <taxon>Heligmosomidae</taxon>
        <taxon>Heligmosomoides</taxon>
    </lineage>
</organism>
<dbReference type="EMBL" id="UZAH01025966">
    <property type="protein sequence ID" value="VDO73466.1"/>
    <property type="molecule type" value="Genomic_DNA"/>
</dbReference>
<dbReference type="PANTHER" id="PTHR47331:SF2">
    <property type="match status" value="1"/>
</dbReference>
<dbReference type="InterPro" id="IPR036397">
    <property type="entry name" value="RNaseH_sf"/>
</dbReference>
<protein>
    <submittedName>
        <fullName evidence="4">Integrase catalytic domain-containing protein</fullName>
    </submittedName>
</protein>
<dbReference type="WBParaSite" id="HPBE_0000775101-mRNA-1">
    <property type="protein sequence ID" value="HPBE_0000775101-mRNA-1"/>
    <property type="gene ID" value="HPBE_0000775101"/>
</dbReference>
<dbReference type="InterPro" id="IPR001584">
    <property type="entry name" value="Integrase_cat-core"/>
</dbReference>
<dbReference type="PROSITE" id="PS50994">
    <property type="entry name" value="INTEGRASE"/>
    <property type="match status" value="1"/>
</dbReference>
<reference evidence="4" key="2">
    <citation type="submission" date="2019-09" db="UniProtKB">
        <authorList>
            <consortium name="WormBaseParasite"/>
        </authorList>
    </citation>
    <scope>IDENTIFICATION</scope>
</reference>
<accession>A0A3P7XHT5</accession>
<accession>A0A183FKQ6</accession>
<evidence type="ECO:0000313" key="2">
    <source>
        <dbReference type="EMBL" id="VDO73466.1"/>
    </source>
</evidence>
<dbReference type="Gene3D" id="3.30.420.10">
    <property type="entry name" value="Ribonuclease H-like superfamily/Ribonuclease H"/>
    <property type="match status" value="1"/>
</dbReference>